<organism evidence="2 3">
    <name type="scientific">Eumeta variegata</name>
    <name type="common">Bagworm moth</name>
    <name type="synonym">Eumeta japonica</name>
    <dbReference type="NCBI Taxonomy" id="151549"/>
    <lineage>
        <taxon>Eukaryota</taxon>
        <taxon>Metazoa</taxon>
        <taxon>Ecdysozoa</taxon>
        <taxon>Arthropoda</taxon>
        <taxon>Hexapoda</taxon>
        <taxon>Insecta</taxon>
        <taxon>Pterygota</taxon>
        <taxon>Neoptera</taxon>
        <taxon>Endopterygota</taxon>
        <taxon>Lepidoptera</taxon>
        <taxon>Glossata</taxon>
        <taxon>Ditrysia</taxon>
        <taxon>Tineoidea</taxon>
        <taxon>Psychidae</taxon>
        <taxon>Oiketicinae</taxon>
        <taxon>Eumeta</taxon>
    </lineage>
</organism>
<reference evidence="2 3" key="1">
    <citation type="journal article" date="2019" name="Commun. Biol.">
        <title>The bagworm genome reveals a unique fibroin gene that provides high tensile strength.</title>
        <authorList>
            <person name="Kono N."/>
            <person name="Nakamura H."/>
            <person name="Ohtoshi R."/>
            <person name="Tomita M."/>
            <person name="Numata K."/>
            <person name="Arakawa K."/>
        </authorList>
    </citation>
    <scope>NUCLEOTIDE SEQUENCE [LARGE SCALE GENOMIC DNA]</scope>
</reference>
<feature type="region of interest" description="Disordered" evidence="1">
    <location>
        <begin position="19"/>
        <end position="63"/>
    </location>
</feature>
<feature type="compositionally biased region" description="Basic and acidic residues" evidence="1">
    <location>
        <begin position="50"/>
        <end position="61"/>
    </location>
</feature>
<protein>
    <submittedName>
        <fullName evidence="2">Uncharacterized protein</fullName>
    </submittedName>
</protein>
<name>A0A4C1X6N3_EUMVA</name>
<dbReference type="EMBL" id="BGZK01000745">
    <property type="protein sequence ID" value="GBP58823.1"/>
    <property type="molecule type" value="Genomic_DNA"/>
</dbReference>
<evidence type="ECO:0000313" key="3">
    <source>
        <dbReference type="Proteomes" id="UP000299102"/>
    </source>
</evidence>
<comment type="caution">
    <text evidence="2">The sequence shown here is derived from an EMBL/GenBank/DDBJ whole genome shotgun (WGS) entry which is preliminary data.</text>
</comment>
<dbReference type="AlphaFoldDB" id="A0A4C1X6N3"/>
<sequence>MQLADLVLTRSICSCHSRRDGLKKRRRVRPATPVQTTPAASGSNDSPGVDGRRHPSSESFERCSATNRDAIARIVIYIKSEGGTGDAGVRATTDIIAIATTNMKGFKESQQRMVPFRSRRCHCSGQRSCRSVTNM</sequence>
<keyword evidence="3" id="KW-1185">Reference proteome</keyword>
<evidence type="ECO:0000256" key="1">
    <source>
        <dbReference type="SAM" id="MobiDB-lite"/>
    </source>
</evidence>
<evidence type="ECO:0000313" key="2">
    <source>
        <dbReference type="EMBL" id="GBP58823.1"/>
    </source>
</evidence>
<gene>
    <name evidence="2" type="ORF">EVAR_84018_1</name>
</gene>
<feature type="compositionally biased region" description="Polar residues" evidence="1">
    <location>
        <begin position="33"/>
        <end position="46"/>
    </location>
</feature>
<dbReference type="Proteomes" id="UP000299102">
    <property type="component" value="Unassembled WGS sequence"/>
</dbReference>
<accession>A0A4C1X6N3</accession>
<proteinExistence type="predicted"/>